<proteinExistence type="predicted"/>
<name>R0KC61_ANAPL</name>
<feature type="region of interest" description="Disordered" evidence="1">
    <location>
        <begin position="140"/>
        <end position="171"/>
    </location>
</feature>
<evidence type="ECO:0000256" key="1">
    <source>
        <dbReference type="SAM" id="MobiDB-lite"/>
    </source>
</evidence>
<feature type="compositionally biased region" description="Basic and acidic residues" evidence="1">
    <location>
        <begin position="140"/>
        <end position="149"/>
    </location>
</feature>
<evidence type="ECO:0000313" key="3">
    <source>
        <dbReference type="Proteomes" id="UP000296049"/>
    </source>
</evidence>
<dbReference type="Proteomes" id="UP000296049">
    <property type="component" value="Unassembled WGS sequence"/>
</dbReference>
<gene>
    <name evidence="2" type="ORF">Anapl_02014</name>
</gene>
<dbReference type="AlphaFoldDB" id="R0KC61"/>
<keyword evidence="3" id="KW-1185">Reference proteome</keyword>
<evidence type="ECO:0000313" key="2">
    <source>
        <dbReference type="EMBL" id="EOB07477.1"/>
    </source>
</evidence>
<feature type="compositionally biased region" description="Polar residues" evidence="1">
    <location>
        <begin position="151"/>
        <end position="164"/>
    </location>
</feature>
<reference evidence="3" key="1">
    <citation type="journal article" date="2013" name="Nat. Genet.">
        <title>The duck genome and transcriptome provide insight into an avian influenza virus reservoir species.</title>
        <authorList>
            <person name="Huang Y."/>
            <person name="Li Y."/>
            <person name="Burt D.W."/>
            <person name="Chen H."/>
            <person name="Zhang Y."/>
            <person name="Qian W."/>
            <person name="Kim H."/>
            <person name="Gan S."/>
            <person name="Zhao Y."/>
            <person name="Li J."/>
            <person name="Yi K."/>
            <person name="Feng H."/>
            <person name="Zhu P."/>
            <person name="Li B."/>
            <person name="Liu Q."/>
            <person name="Fairley S."/>
            <person name="Magor K.E."/>
            <person name="Du Z."/>
            <person name="Hu X."/>
            <person name="Goodman L."/>
            <person name="Tafer H."/>
            <person name="Vignal A."/>
            <person name="Lee T."/>
            <person name="Kim K.W."/>
            <person name="Sheng Z."/>
            <person name="An Y."/>
            <person name="Searle S."/>
            <person name="Herrero J."/>
            <person name="Groenen M.A."/>
            <person name="Crooijmans R.P."/>
            <person name="Faraut T."/>
            <person name="Cai Q."/>
            <person name="Webster R.G."/>
            <person name="Aldridge J.R."/>
            <person name="Warren W.C."/>
            <person name="Bartschat S."/>
            <person name="Kehr S."/>
            <person name="Marz M."/>
            <person name="Stadler P.F."/>
            <person name="Smith J."/>
            <person name="Kraus R.H."/>
            <person name="Zhao Y."/>
            <person name="Ren L."/>
            <person name="Fei J."/>
            <person name="Morisson M."/>
            <person name="Kaiser P."/>
            <person name="Griffin D.K."/>
            <person name="Rao M."/>
            <person name="Pitel F."/>
            <person name="Wang J."/>
            <person name="Li N."/>
        </authorList>
    </citation>
    <scope>NUCLEOTIDE SEQUENCE [LARGE SCALE GENOMIC DNA]</scope>
</reference>
<sequence length="547" mass="58939">MAIQGTKKVTETGEAAPVGDLPWISAGRWLEEGVKEGMGSAHSVTVPMPQQDAAILPAHWALAGLSTARRPDWAGGGELQPLQTCCVVSTALTGHGAMGDKPPSLSLPCCDLKSPEVVPAESTAPWSTNLRAHDLLVQSQEKDPDDLSKGRSGSTSPHSPNSPNAVGACDSDGIAQQSSETLAPSYLGVHISKEQLSRKECTLDGWESAVVAAWAVQHQVLATAARSRQGQLAAAQASRKCADEALTRELLPGPCLQTGRCQSKKRRLQICLLDVSRGWLQGMVSMHTGSPLCPAVPSTGAVCGQLQQIKKTQSSLGSVLEAENNCSLESLVEADRPPLAMHEDLTWMDGWRAQNNIRCGSDKEHSGIWPPLEKLFLPGSVLFPVAPLSSLKMGVLRSGQGPVTHAFHDPRAEASLSSLRRYFGSTIGRQRGNGPLQPVLNNVSDVGPQSGHQTSNKQQENNNFAFRRVLHDHTECGFVLFLRFENSCKWCGLKQTNRKSRADFTEEWFGAIRSRTCSSSPELVPALFQAVRIAMSQIPSAERSEQM</sequence>
<dbReference type="EMBL" id="KB742523">
    <property type="protein sequence ID" value="EOB07477.1"/>
    <property type="molecule type" value="Genomic_DNA"/>
</dbReference>
<feature type="compositionally biased region" description="Polar residues" evidence="1">
    <location>
        <begin position="450"/>
        <end position="460"/>
    </location>
</feature>
<accession>R0KC61</accession>
<feature type="region of interest" description="Disordered" evidence="1">
    <location>
        <begin position="429"/>
        <end position="460"/>
    </location>
</feature>
<organism evidence="2 3">
    <name type="scientific">Anas platyrhynchos</name>
    <name type="common">Mallard</name>
    <name type="synonym">Anas boschas</name>
    <dbReference type="NCBI Taxonomy" id="8839"/>
    <lineage>
        <taxon>Eukaryota</taxon>
        <taxon>Metazoa</taxon>
        <taxon>Chordata</taxon>
        <taxon>Craniata</taxon>
        <taxon>Vertebrata</taxon>
        <taxon>Euteleostomi</taxon>
        <taxon>Archelosauria</taxon>
        <taxon>Archosauria</taxon>
        <taxon>Dinosauria</taxon>
        <taxon>Saurischia</taxon>
        <taxon>Theropoda</taxon>
        <taxon>Coelurosauria</taxon>
        <taxon>Aves</taxon>
        <taxon>Neognathae</taxon>
        <taxon>Galloanserae</taxon>
        <taxon>Anseriformes</taxon>
        <taxon>Anatidae</taxon>
        <taxon>Anatinae</taxon>
        <taxon>Anas</taxon>
    </lineage>
</organism>
<protein>
    <submittedName>
        <fullName evidence="2">Uncharacterized protein</fullName>
    </submittedName>
</protein>